<feature type="compositionally biased region" description="Low complexity" evidence="1">
    <location>
        <begin position="114"/>
        <end position="123"/>
    </location>
</feature>
<dbReference type="EMBL" id="JAESHT010000017">
    <property type="protein sequence ID" value="MBL3675123.1"/>
    <property type="molecule type" value="Genomic_DNA"/>
</dbReference>
<dbReference type="Proteomes" id="UP000644749">
    <property type="component" value="Unassembled WGS sequence"/>
</dbReference>
<accession>A0ABS1S8R4</accession>
<feature type="region of interest" description="Disordered" evidence="1">
    <location>
        <begin position="96"/>
        <end position="167"/>
    </location>
</feature>
<feature type="compositionally biased region" description="Pro residues" evidence="1">
    <location>
        <begin position="139"/>
        <end position="167"/>
    </location>
</feature>
<sequence length="189" mass="19511">MQPVCAADDQCLYFFPNMGFRPAVHVVQRDQYGDHLTLVVGDDSPLEGKVPPGYNNFLPALDVYAPVGGTPAAVLAASTPGTPGGGWAMPFVPIFGGGGGSGGGRPPIEDTSSVPPEGGTPVTPGKPPVTPPTTTEPGKPQPPKEPWPPTTEQPVDPHLPPLQPVPLPDAAPLLIASLLAFAVLRRIAR</sequence>
<dbReference type="RefSeq" id="WP_191311908.1">
    <property type="nucleotide sequence ID" value="NZ_BNCL01000017.1"/>
</dbReference>
<comment type="caution">
    <text evidence="2">The sequence shown here is derived from an EMBL/GenBank/DDBJ whole genome shotgun (WGS) entry which is preliminary data.</text>
</comment>
<evidence type="ECO:0000256" key="1">
    <source>
        <dbReference type="SAM" id="MobiDB-lite"/>
    </source>
</evidence>
<organism evidence="2 3">
    <name type="scientific">Paracoccus aerius</name>
    <dbReference type="NCBI Taxonomy" id="1915382"/>
    <lineage>
        <taxon>Bacteria</taxon>
        <taxon>Pseudomonadati</taxon>
        <taxon>Pseudomonadota</taxon>
        <taxon>Alphaproteobacteria</taxon>
        <taxon>Rhodobacterales</taxon>
        <taxon>Paracoccaceae</taxon>
        <taxon>Paracoccus</taxon>
    </lineage>
</organism>
<evidence type="ECO:0000313" key="3">
    <source>
        <dbReference type="Proteomes" id="UP000644749"/>
    </source>
</evidence>
<evidence type="ECO:0000313" key="2">
    <source>
        <dbReference type="EMBL" id="MBL3675123.1"/>
    </source>
</evidence>
<protein>
    <submittedName>
        <fullName evidence="2">Uncharacterized protein</fullName>
    </submittedName>
</protein>
<keyword evidence="3" id="KW-1185">Reference proteome</keyword>
<reference evidence="2 3" key="1">
    <citation type="submission" date="2021-01" db="EMBL/GenBank/DDBJ databases">
        <title>011410 draft genome.</title>
        <authorList>
            <person name="Lang L."/>
        </authorList>
    </citation>
    <scope>NUCLEOTIDE SEQUENCE [LARGE SCALE GENOMIC DNA]</scope>
    <source>
        <strain evidence="2 3">KCTC 42845</strain>
    </source>
</reference>
<feature type="compositionally biased region" description="Gly residues" evidence="1">
    <location>
        <begin position="96"/>
        <end position="105"/>
    </location>
</feature>
<proteinExistence type="predicted"/>
<name>A0ABS1S8R4_9RHOB</name>
<gene>
    <name evidence="2" type="ORF">JL111_16720</name>
</gene>